<feature type="compositionally biased region" description="Basic and acidic residues" evidence="1">
    <location>
        <begin position="324"/>
        <end position="334"/>
    </location>
</feature>
<feature type="compositionally biased region" description="Basic and acidic residues" evidence="1">
    <location>
        <begin position="428"/>
        <end position="504"/>
    </location>
</feature>
<protein>
    <submittedName>
        <fullName evidence="2">Uncharacterized protein</fullName>
    </submittedName>
</protein>
<feature type="compositionally biased region" description="Basic and acidic residues" evidence="1">
    <location>
        <begin position="205"/>
        <end position="220"/>
    </location>
</feature>
<dbReference type="InterPro" id="IPR035979">
    <property type="entry name" value="RBD_domain_sf"/>
</dbReference>
<sequence length="638" mass="71156">MAHCLTLGPKKMSLGEFYADESLGGSWADDDIDINSIAVSLHKPEPSNYFNRSDQGSFGRGNGYVSNSSGMGGDHMFNGRGGRNDAMLRNLKPPFIAKLTNLPDRATGRLVSDLFGSRFTQFEKCKVLKDPHPPAPRFNISSSGKVERKCAYVQLPSVRELQKVLKWNDVFIDRLRINVDVADFQDFVDVQKYNKEIGYDDEEEEKKQAHTENVAVEKRKIATRPVNGQDVAPVGSPSPVSSAGQSKPKPNPFGNAKPVDTASKLLALENQEKTLAAVKPVSQPKSNPFGAAKPVDVLSKQLEIEKKLQDLAINSTTFKTIAGAEKEQEKERSLSPKKKHQPRSQESGTAKITTGKGSRPDSRAREKRQSRKEERKERVSKEIAVAEREDRKALESPSTQQDQESKNDRIVPADDQNHSESGLQSPPEAEKADKPEKEDAVKSRPRSRKEPKPKDTKRKQDAEKSAETVNEQRESSKDSSESTSSESKEKSDAPRERRPKDASHRSPRNTRYARDGEPPIRGRGRSRGRGGRVVNFRPKEGISPAENWERGDKLKEQSTDETADSKEKPVNQTANEIKKPVGDDSQPESEKLSRPFRRGRLGGRGRGRFATHQYTSLKYVKPGLARNGEPLKHNEKET</sequence>
<name>A0A9P8PW70_9ASCO</name>
<dbReference type="Gene3D" id="3.30.70.330">
    <property type="match status" value="1"/>
</dbReference>
<feature type="compositionally biased region" description="Basic and acidic residues" evidence="1">
    <location>
        <begin position="547"/>
        <end position="569"/>
    </location>
</feature>
<feature type="region of interest" description="Disordered" evidence="1">
    <location>
        <begin position="201"/>
        <end position="258"/>
    </location>
</feature>
<dbReference type="AlphaFoldDB" id="A0A9P8PW70"/>
<feature type="compositionally biased region" description="Basic and acidic residues" evidence="1">
    <location>
        <begin position="371"/>
        <end position="394"/>
    </location>
</feature>
<dbReference type="GO" id="GO:0003676">
    <property type="term" value="F:nucleic acid binding"/>
    <property type="evidence" value="ECO:0007669"/>
    <property type="project" value="InterPro"/>
</dbReference>
<feature type="region of interest" description="Disordered" evidence="1">
    <location>
        <begin position="316"/>
        <end position="614"/>
    </location>
</feature>
<reference evidence="2" key="1">
    <citation type="journal article" date="2021" name="Open Biol.">
        <title>Shared evolutionary footprints suggest mitochondrial oxidative damage underlies multiple complex I losses in fungi.</title>
        <authorList>
            <person name="Schikora-Tamarit M.A."/>
            <person name="Marcet-Houben M."/>
            <person name="Nosek J."/>
            <person name="Gabaldon T."/>
        </authorList>
    </citation>
    <scope>NUCLEOTIDE SEQUENCE</scope>
    <source>
        <strain evidence="2">NCAIM Y.01608</strain>
    </source>
</reference>
<proteinExistence type="predicted"/>
<evidence type="ECO:0000313" key="3">
    <source>
        <dbReference type="Proteomes" id="UP000788993"/>
    </source>
</evidence>
<gene>
    <name evidence="2" type="ORF">OGATHE_000282</name>
</gene>
<feature type="compositionally biased region" description="Polar residues" evidence="1">
    <location>
        <begin position="344"/>
        <end position="356"/>
    </location>
</feature>
<accession>A0A9P8PW70</accession>
<dbReference type="Proteomes" id="UP000788993">
    <property type="component" value="Unassembled WGS sequence"/>
</dbReference>
<comment type="caution">
    <text evidence="2">The sequence shown here is derived from an EMBL/GenBank/DDBJ whole genome shotgun (WGS) entry which is preliminary data.</text>
</comment>
<organism evidence="2 3">
    <name type="scientific">Ogataea polymorpha</name>
    <dbReference type="NCBI Taxonomy" id="460523"/>
    <lineage>
        <taxon>Eukaryota</taxon>
        <taxon>Fungi</taxon>
        <taxon>Dikarya</taxon>
        <taxon>Ascomycota</taxon>
        <taxon>Saccharomycotina</taxon>
        <taxon>Pichiomycetes</taxon>
        <taxon>Pichiales</taxon>
        <taxon>Pichiaceae</taxon>
        <taxon>Ogataea</taxon>
    </lineage>
</organism>
<feature type="compositionally biased region" description="Basic and acidic residues" evidence="1">
    <location>
        <begin position="403"/>
        <end position="418"/>
    </location>
</feature>
<reference evidence="2" key="2">
    <citation type="submission" date="2021-01" db="EMBL/GenBank/DDBJ databases">
        <authorList>
            <person name="Schikora-Tamarit M.A."/>
        </authorList>
    </citation>
    <scope>NUCLEOTIDE SEQUENCE</scope>
    <source>
        <strain evidence="2">NCAIM Y.01608</strain>
    </source>
</reference>
<feature type="compositionally biased region" description="Basic residues" evidence="1">
    <location>
        <begin position="594"/>
        <end position="609"/>
    </location>
</feature>
<evidence type="ECO:0000256" key="1">
    <source>
        <dbReference type="SAM" id="MobiDB-lite"/>
    </source>
</evidence>
<dbReference type="SUPFAM" id="SSF54928">
    <property type="entry name" value="RNA-binding domain, RBD"/>
    <property type="match status" value="1"/>
</dbReference>
<dbReference type="InterPro" id="IPR012677">
    <property type="entry name" value="Nucleotide-bd_a/b_plait_sf"/>
</dbReference>
<dbReference type="EMBL" id="JAEUBD010000014">
    <property type="protein sequence ID" value="KAH3678732.1"/>
    <property type="molecule type" value="Genomic_DNA"/>
</dbReference>
<evidence type="ECO:0000313" key="2">
    <source>
        <dbReference type="EMBL" id="KAH3678732.1"/>
    </source>
</evidence>
<keyword evidence="3" id="KW-1185">Reference proteome</keyword>
<feature type="compositionally biased region" description="Basic and acidic residues" evidence="1">
    <location>
        <begin position="576"/>
        <end position="593"/>
    </location>
</feature>
<feature type="compositionally biased region" description="Low complexity" evidence="1">
    <location>
        <begin position="231"/>
        <end position="244"/>
    </location>
</feature>